<dbReference type="PROSITE" id="PS51186">
    <property type="entry name" value="GNAT"/>
    <property type="match status" value="1"/>
</dbReference>
<evidence type="ECO:0000313" key="3">
    <source>
        <dbReference type="Proteomes" id="UP000054007"/>
    </source>
</evidence>
<dbReference type="Gene3D" id="3.40.630.30">
    <property type="match status" value="1"/>
</dbReference>
<dbReference type="Pfam" id="PF00583">
    <property type="entry name" value="Acetyltransf_1"/>
    <property type="match status" value="1"/>
</dbReference>
<dbReference type="OrthoDB" id="10264707at2759"/>
<dbReference type="EMBL" id="KN880726">
    <property type="protein sequence ID" value="KIY63037.1"/>
    <property type="molecule type" value="Genomic_DNA"/>
</dbReference>
<evidence type="ECO:0000313" key="2">
    <source>
        <dbReference type="EMBL" id="KIY63037.1"/>
    </source>
</evidence>
<name>A0A0D7AXS4_9AGAR</name>
<dbReference type="GO" id="GO:0005634">
    <property type="term" value="C:nucleus"/>
    <property type="evidence" value="ECO:0007669"/>
    <property type="project" value="TreeGrafter"/>
</dbReference>
<reference evidence="2 3" key="1">
    <citation type="journal article" date="2015" name="Fungal Genet. Biol.">
        <title>Evolution of novel wood decay mechanisms in Agaricales revealed by the genome sequences of Fistulina hepatica and Cylindrobasidium torrendii.</title>
        <authorList>
            <person name="Floudas D."/>
            <person name="Held B.W."/>
            <person name="Riley R."/>
            <person name="Nagy L.G."/>
            <person name="Koehler G."/>
            <person name="Ransdell A.S."/>
            <person name="Younus H."/>
            <person name="Chow J."/>
            <person name="Chiniquy J."/>
            <person name="Lipzen A."/>
            <person name="Tritt A."/>
            <person name="Sun H."/>
            <person name="Haridas S."/>
            <person name="LaButti K."/>
            <person name="Ohm R.A."/>
            <person name="Kues U."/>
            <person name="Blanchette R.A."/>
            <person name="Grigoriev I.V."/>
            <person name="Minto R.E."/>
            <person name="Hibbett D.S."/>
        </authorList>
    </citation>
    <scope>NUCLEOTIDE SEQUENCE [LARGE SCALE GENOMIC DNA]</scope>
    <source>
        <strain evidence="2 3">FP15055 ss-10</strain>
    </source>
</reference>
<dbReference type="InterPro" id="IPR016181">
    <property type="entry name" value="Acyl_CoA_acyltransferase"/>
</dbReference>
<dbReference type="InterPro" id="IPR000182">
    <property type="entry name" value="GNAT_dom"/>
</dbReference>
<sequence>MPAYGDILTLPHTGGPLPSTQWVLSPEGAESVSTHHLTLQTALALPGLIEYFFQCFEEIVEEGTSWPHEGSYDQTSFQRYFFTADVLVGILHTSGDTPAGLEEPKEFALGVMEAKAGRSWAECIAGMYYIMPNYPGRSSHICNGGFIVPRAKQGKGYGRVLGRSYLHYAPKLGYQASIFNLVFVNNAASVRLWERLGFTKAWRIPRAARLKKKDGSEGEEYVDAYVFHKNFVDDQEHSSG</sequence>
<protein>
    <recommendedName>
        <fullName evidence="1">N-acetyltransferase domain-containing protein</fullName>
    </recommendedName>
</protein>
<keyword evidence="3" id="KW-1185">Reference proteome</keyword>
<organism evidence="2 3">
    <name type="scientific">Cylindrobasidium torrendii FP15055 ss-10</name>
    <dbReference type="NCBI Taxonomy" id="1314674"/>
    <lineage>
        <taxon>Eukaryota</taxon>
        <taxon>Fungi</taxon>
        <taxon>Dikarya</taxon>
        <taxon>Basidiomycota</taxon>
        <taxon>Agaricomycotina</taxon>
        <taxon>Agaricomycetes</taxon>
        <taxon>Agaricomycetidae</taxon>
        <taxon>Agaricales</taxon>
        <taxon>Marasmiineae</taxon>
        <taxon>Physalacriaceae</taxon>
        <taxon>Cylindrobasidium</taxon>
    </lineage>
</organism>
<dbReference type="STRING" id="1314674.A0A0D7AXS4"/>
<dbReference type="GO" id="GO:0016747">
    <property type="term" value="F:acyltransferase activity, transferring groups other than amino-acyl groups"/>
    <property type="evidence" value="ECO:0007669"/>
    <property type="project" value="InterPro"/>
</dbReference>
<feature type="domain" description="N-acetyltransferase" evidence="1">
    <location>
        <begin position="57"/>
        <end position="215"/>
    </location>
</feature>
<accession>A0A0D7AXS4</accession>
<gene>
    <name evidence="2" type="ORF">CYLTODRAFT_403785</name>
</gene>
<evidence type="ECO:0000259" key="1">
    <source>
        <dbReference type="PROSITE" id="PS51186"/>
    </source>
</evidence>
<dbReference type="AlphaFoldDB" id="A0A0D7AXS4"/>
<dbReference type="PANTHER" id="PTHR43138:SF1">
    <property type="entry name" value="N-ACETYLTRANSFERASE ACA1"/>
    <property type="match status" value="1"/>
</dbReference>
<dbReference type="PANTHER" id="PTHR43138">
    <property type="entry name" value="ACETYLTRANSFERASE, GNAT FAMILY"/>
    <property type="match status" value="1"/>
</dbReference>
<dbReference type="InterPro" id="IPR052742">
    <property type="entry name" value="Mito_N-acetyltransferase"/>
</dbReference>
<dbReference type="SUPFAM" id="SSF55729">
    <property type="entry name" value="Acyl-CoA N-acyltransferases (Nat)"/>
    <property type="match status" value="1"/>
</dbReference>
<dbReference type="Proteomes" id="UP000054007">
    <property type="component" value="Unassembled WGS sequence"/>
</dbReference>
<proteinExistence type="predicted"/>